<evidence type="ECO:0000256" key="1">
    <source>
        <dbReference type="ARBA" id="ARBA00022448"/>
    </source>
</evidence>
<evidence type="ECO:0000256" key="3">
    <source>
        <dbReference type="ARBA" id="ARBA00022840"/>
    </source>
</evidence>
<comment type="caution">
    <text evidence="5">The sequence shown here is derived from an EMBL/GenBank/DDBJ whole genome shotgun (WGS) entry which is preliminary data.</text>
</comment>
<protein>
    <recommendedName>
        <fullName evidence="4">ABC transporter domain-containing protein</fullName>
    </recommendedName>
</protein>
<feature type="domain" description="ABC transporter" evidence="4">
    <location>
        <begin position="11"/>
        <end position="249"/>
    </location>
</feature>
<evidence type="ECO:0000259" key="4">
    <source>
        <dbReference type="PROSITE" id="PS50893"/>
    </source>
</evidence>
<dbReference type="InterPro" id="IPR003593">
    <property type="entry name" value="AAA+_ATPase"/>
</dbReference>
<sequence>MNQGVQRRNAVRIQHVSVTYYEHIALRDVSLEFLQGDFVGIIGPNGAGKTTLLTVINGLGKIRAGSVEILGGKATSRNLKRLRRSIGYVPQHINIDPRSPINCFEAVMIGRIGKIGLFHRPDNKDFEIAEQMMELTRIGHLRNRPVGQISGGESQKVNLARALTQEPEILLLDEPFANLDPQAVRELSRLVLEAYERFKLTIVMVTHQLEHLPEICNRVVMMKDTRIVFNGARNEALTPQRIKRLFDNV</sequence>
<evidence type="ECO:0000256" key="2">
    <source>
        <dbReference type="ARBA" id="ARBA00022741"/>
    </source>
</evidence>
<dbReference type="CDD" id="cd03235">
    <property type="entry name" value="ABC_Metallic_Cations"/>
    <property type="match status" value="1"/>
</dbReference>
<reference evidence="5 6" key="1">
    <citation type="submission" date="2017-07" db="EMBL/GenBank/DDBJ databases">
        <title>Recovery of genomes from metagenomes via a dereplication, aggregation, and scoring strategy.</title>
        <authorList>
            <person name="Sieber C.M."/>
            <person name="Probst A.J."/>
            <person name="Sharrar A."/>
            <person name="Thomas B.C."/>
            <person name="Hess M."/>
            <person name="Tringe S.G."/>
            <person name="Banfield J.F."/>
        </authorList>
    </citation>
    <scope>NUCLEOTIDE SEQUENCE [LARGE SCALE GENOMIC DNA]</scope>
    <source>
        <strain evidence="5">JGI_Cruoil_03_51_56</strain>
    </source>
</reference>
<dbReference type="InterPro" id="IPR027417">
    <property type="entry name" value="P-loop_NTPase"/>
</dbReference>
<dbReference type="GO" id="GO:0016887">
    <property type="term" value="F:ATP hydrolysis activity"/>
    <property type="evidence" value="ECO:0007669"/>
    <property type="project" value="InterPro"/>
</dbReference>
<dbReference type="Gene3D" id="3.40.50.300">
    <property type="entry name" value="P-loop containing nucleotide triphosphate hydrolases"/>
    <property type="match status" value="1"/>
</dbReference>
<dbReference type="PANTHER" id="PTHR42734">
    <property type="entry name" value="METAL TRANSPORT SYSTEM ATP-BINDING PROTEIN TM_0124-RELATED"/>
    <property type="match status" value="1"/>
</dbReference>
<evidence type="ECO:0000313" key="6">
    <source>
        <dbReference type="Proteomes" id="UP000215559"/>
    </source>
</evidence>
<gene>
    <name evidence="5" type="ORF">CH330_03940</name>
</gene>
<evidence type="ECO:0000313" key="5">
    <source>
        <dbReference type="EMBL" id="OYD16005.1"/>
    </source>
</evidence>
<keyword evidence="3" id="KW-0067">ATP-binding</keyword>
<dbReference type="PROSITE" id="PS50893">
    <property type="entry name" value="ABC_TRANSPORTER_2"/>
    <property type="match status" value="1"/>
</dbReference>
<accession>A0A235BWV0</accession>
<keyword evidence="1" id="KW-0813">Transport</keyword>
<proteinExistence type="predicted"/>
<dbReference type="EMBL" id="NOZP01000076">
    <property type="protein sequence ID" value="OYD16005.1"/>
    <property type="molecule type" value="Genomic_DNA"/>
</dbReference>
<dbReference type="SUPFAM" id="SSF52540">
    <property type="entry name" value="P-loop containing nucleoside triphosphate hydrolases"/>
    <property type="match status" value="1"/>
</dbReference>
<name>A0A235BWV0_UNCW3</name>
<keyword evidence="2" id="KW-0547">Nucleotide-binding</keyword>
<dbReference type="GO" id="GO:0005524">
    <property type="term" value="F:ATP binding"/>
    <property type="evidence" value="ECO:0007669"/>
    <property type="project" value="UniProtKB-KW"/>
</dbReference>
<dbReference type="PROSITE" id="PS00211">
    <property type="entry name" value="ABC_TRANSPORTER_1"/>
    <property type="match status" value="1"/>
</dbReference>
<dbReference type="InterPro" id="IPR003439">
    <property type="entry name" value="ABC_transporter-like_ATP-bd"/>
</dbReference>
<dbReference type="InterPro" id="IPR017871">
    <property type="entry name" value="ABC_transporter-like_CS"/>
</dbReference>
<dbReference type="FunFam" id="3.40.50.300:FF:000134">
    <property type="entry name" value="Iron-enterobactin ABC transporter ATP-binding protein"/>
    <property type="match status" value="1"/>
</dbReference>
<dbReference type="Proteomes" id="UP000215559">
    <property type="component" value="Unassembled WGS sequence"/>
</dbReference>
<dbReference type="Pfam" id="PF00005">
    <property type="entry name" value="ABC_tran"/>
    <property type="match status" value="1"/>
</dbReference>
<dbReference type="AlphaFoldDB" id="A0A235BWV0"/>
<dbReference type="SMART" id="SM00382">
    <property type="entry name" value="AAA"/>
    <property type="match status" value="1"/>
</dbReference>
<organism evidence="5 6">
    <name type="scientific">candidate division WOR-3 bacterium JGI_Cruoil_03_51_56</name>
    <dbReference type="NCBI Taxonomy" id="1973747"/>
    <lineage>
        <taxon>Bacteria</taxon>
        <taxon>Bacteria division WOR-3</taxon>
    </lineage>
</organism>
<dbReference type="InterPro" id="IPR050153">
    <property type="entry name" value="Metal_Ion_Import_ABC"/>
</dbReference>